<dbReference type="EMBL" id="MCFA01000086">
    <property type="protein sequence ID" value="ORY09420.1"/>
    <property type="molecule type" value="Genomic_DNA"/>
</dbReference>
<reference evidence="2 3" key="1">
    <citation type="submission" date="2016-07" db="EMBL/GenBank/DDBJ databases">
        <title>Pervasive Adenine N6-methylation of Active Genes in Fungi.</title>
        <authorList>
            <consortium name="DOE Joint Genome Institute"/>
            <person name="Mondo S.J."/>
            <person name="Dannebaum R.O."/>
            <person name="Kuo R.C."/>
            <person name="Labutti K."/>
            <person name="Haridas S."/>
            <person name="Kuo A."/>
            <person name="Salamov A."/>
            <person name="Ahrendt S.R."/>
            <person name="Lipzen A."/>
            <person name="Sullivan W."/>
            <person name="Andreopoulos W.B."/>
            <person name="Clum A."/>
            <person name="Lindquist E."/>
            <person name="Daum C."/>
            <person name="Ramamoorthy G.K."/>
            <person name="Gryganskyi A."/>
            <person name="Culley D."/>
            <person name="Magnuson J.K."/>
            <person name="James T.Y."/>
            <person name="O'Malley M.A."/>
            <person name="Stajich J.E."/>
            <person name="Spatafora J.W."/>
            <person name="Visel A."/>
            <person name="Grigoriev I.V."/>
        </authorList>
    </citation>
    <scope>NUCLEOTIDE SEQUENCE [LARGE SCALE GENOMIC DNA]</scope>
    <source>
        <strain evidence="2 3">CBS 115471</strain>
    </source>
</reference>
<keyword evidence="3" id="KW-1185">Reference proteome</keyword>
<accession>A0A1Y1ZGP0</accession>
<organism evidence="2 3">
    <name type="scientific">Clohesyomyces aquaticus</name>
    <dbReference type="NCBI Taxonomy" id="1231657"/>
    <lineage>
        <taxon>Eukaryota</taxon>
        <taxon>Fungi</taxon>
        <taxon>Dikarya</taxon>
        <taxon>Ascomycota</taxon>
        <taxon>Pezizomycotina</taxon>
        <taxon>Dothideomycetes</taxon>
        <taxon>Pleosporomycetidae</taxon>
        <taxon>Pleosporales</taxon>
        <taxon>Lindgomycetaceae</taxon>
        <taxon>Clohesyomyces</taxon>
    </lineage>
</organism>
<evidence type="ECO:0000313" key="2">
    <source>
        <dbReference type="EMBL" id="ORY09420.1"/>
    </source>
</evidence>
<feature type="region of interest" description="Disordered" evidence="1">
    <location>
        <begin position="218"/>
        <end position="248"/>
    </location>
</feature>
<gene>
    <name evidence="2" type="ORF">BCR34DRAFT_568376</name>
</gene>
<dbReference type="Proteomes" id="UP000193144">
    <property type="component" value="Unassembled WGS sequence"/>
</dbReference>
<proteinExistence type="predicted"/>
<evidence type="ECO:0000256" key="1">
    <source>
        <dbReference type="SAM" id="MobiDB-lite"/>
    </source>
</evidence>
<dbReference type="AlphaFoldDB" id="A0A1Y1ZGP0"/>
<protein>
    <submittedName>
        <fullName evidence="2">Uncharacterized protein</fullName>
    </submittedName>
</protein>
<name>A0A1Y1ZGP0_9PLEO</name>
<comment type="caution">
    <text evidence="2">The sequence shown here is derived from an EMBL/GenBank/DDBJ whole genome shotgun (WGS) entry which is preliminary data.</text>
</comment>
<evidence type="ECO:0000313" key="3">
    <source>
        <dbReference type="Proteomes" id="UP000193144"/>
    </source>
</evidence>
<sequence>MGPRFSSRVASETTRLDNILFSPNKGFKGLSYIGGDISVVKNRRRKMDVEERCGGKEWRWTRGAEMDERSGGGREDWMRRGELVYPPPVTSKTAALVLLSRHWLNSASFTWTEGFIFRKFASKTRPAAQMTPSPSQSHQTRCQMWNSGPIPRNGSLLGVLRCSLWGVTLRRTGRQIKCWRSATPYYDTGVIHFRTCGRNECCGVASRQQCCAAAVGTSEGEGERDAQSSGRNAGKLNANAVSNAKRRK</sequence>